<dbReference type="SUPFAM" id="SSF48371">
    <property type="entry name" value="ARM repeat"/>
    <property type="match status" value="1"/>
</dbReference>
<gene>
    <name evidence="5" type="ORF">BCR36DRAFT_148228</name>
</gene>
<dbReference type="InterPro" id="IPR010301">
    <property type="entry name" value="RRP1"/>
</dbReference>
<proteinExistence type="inferred from homology"/>
<dbReference type="PANTHER" id="PTHR13026">
    <property type="entry name" value="NNP-1 PROTEIN NOVEL NUCLEAR PROTEIN 1 NOP52"/>
    <property type="match status" value="1"/>
</dbReference>
<comment type="caution">
    <text evidence="5">The sequence shown here is derived from an EMBL/GenBank/DDBJ whole genome shotgun (WGS) entry which is preliminary data.</text>
</comment>
<evidence type="ECO:0000256" key="3">
    <source>
        <dbReference type="ARBA" id="ARBA00022552"/>
    </source>
</evidence>
<accession>A0A1Y1UXK1</accession>
<protein>
    <submittedName>
        <fullName evidence="5">Nucleolar</fullName>
    </submittedName>
</protein>
<dbReference type="GO" id="GO:0030688">
    <property type="term" value="C:preribosome, small subunit precursor"/>
    <property type="evidence" value="ECO:0007669"/>
    <property type="project" value="InterPro"/>
</dbReference>
<dbReference type="Proteomes" id="UP000193719">
    <property type="component" value="Unassembled WGS sequence"/>
</dbReference>
<dbReference type="PANTHER" id="PTHR13026:SF0">
    <property type="entry name" value="RIBOSOMAL RNA PROCESSING 1B"/>
    <property type="match status" value="1"/>
</dbReference>
<evidence type="ECO:0000313" key="6">
    <source>
        <dbReference type="Proteomes" id="UP000193719"/>
    </source>
</evidence>
<dbReference type="AlphaFoldDB" id="A0A1Y1UXK1"/>
<sequence length="228" mass="27541">MVEKSNNNFGKKLASTDKKTRDNAVKSLSKFLSHKKNLSDLELLKLWKGLFYCYWMSDKQLIQQQLANQLGSLLLKIPNEMVFKFLRAFWKIIISEWNGLDRLRIDKYYYLMRRMHYYTFKFLEKVNWRKQYVLEYVDLYDTGPLCFLNDKIPRAIHYHICEVFFQIFEEAVEKSVPKKAFQKLLEPFIDIVTFSFDFILIEHATSEIFLYLYKQLSKGKFLLMQKKI</sequence>
<comment type="similarity">
    <text evidence="2">Belongs to the RRP1 family.</text>
</comment>
<reference evidence="5 6" key="1">
    <citation type="submission" date="2016-08" db="EMBL/GenBank/DDBJ databases">
        <title>Genomes of anaerobic fungi encode conserved fungal cellulosomes for biomass hydrolysis.</title>
        <authorList>
            <consortium name="DOE Joint Genome Institute"/>
            <person name="Haitjema C.H."/>
            <person name="Gilmore S.P."/>
            <person name="Henske J.K."/>
            <person name="Solomon K.V."/>
            <person name="De Groot R."/>
            <person name="Kuo A."/>
            <person name="Mondo S.J."/>
            <person name="Salamov A.A."/>
            <person name="Labutti K."/>
            <person name="Zhao Z."/>
            <person name="Chiniquy J."/>
            <person name="Barry K."/>
            <person name="Brewer H.M."/>
            <person name="Purvine S.O."/>
            <person name="Wright A.T."/>
            <person name="Boxma B."/>
            <person name="Van Alen T."/>
            <person name="Hackstein J.H."/>
            <person name="Baker S.E."/>
            <person name="Grigoriev I.V."/>
            <person name="O'Malley M.A."/>
        </authorList>
    </citation>
    <scope>NUCLEOTIDE SEQUENCE [LARGE SCALE GENOMIC DNA]</scope>
    <source>
        <strain evidence="6">finn</strain>
    </source>
</reference>
<keyword evidence="6" id="KW-1185">Reference proteome</keyword>
<keyword evidence="4" id="KW-0539">Nucleus</keyword>
<dbReference type="STRING" id="1754191.A0A1Y1UXK1"/>
<keyword evidence="3" id="KW-0698">rRNA processing</keyword>
<evidence type="ECO:0000256" key="1">
    <source>
        <dbReference type="ARBA" id="ARBA00004123"/>
    </source>
</evidence>
<dbReference type="EMBL" id="MCFH01000057">
    <property type="protein sequence ID" value="ORX42960.1"/>
    <property type="molecule type" value="Genomic_DNA"/>
</dbReference>
<reference evidence="5 6" key="2">
    <citation type="submission" date="2016-08" db="EMBL/GenBank/DDBJ databases">
        <title>Pervasive Adenine N6-methylation of Active Genes in Fungi.</title>
        <authorList>
            <consortium name="DOE Joint Genome Institute"/>
            <person name="Mondo S.J."/>
            <person name="Dannebaum R.O."/>
            <person name="Kuo R.C."/>
            <person name="Labutti K."/>
            <person name="Haridas S."/>
            <person name="Kuo A."/>
            <person name="Salamov A."/>
            <person name="Ahrendt S.R."/>
            <person name="Lipzen A."/>
            <person name="Sullivan W."/>
            <person name="Andreopoulos W.B."/>
            <person name="Clum A."/>
            <person name="Lindquist E."/>
            <person name="Daum C."/>
            <person name="Ramamoorthy G.K."/>
            <person name="Gryganskyi A."/>
            <person name="Culley D."/>
            <person name="Magnuson J.K."/>
            <person name="James T.Y."/>
            <person name="O'Malley M.A."/>
            <person name="Stajich J.E."/>
            <person name="Spatafora J.W."/>
            <person name="Visel A."/>
            <person name="Grigoriev I.V."/>
        </authorList>
    </citation>
    <scope>NUCLEOTIDE SEQUENCE [LARGE SCALE GENOMIC DNA]</scope>
    <source>
        <strain evidence="6">finn</strain>
    </source>
</reference>
<dbReference type="Pfam" id="PF05997">
    <property type="entry name" value="Nop52"/>
    <property type="match status" value="1"/>
</dbReference>
<evidence type="ECO:0000256" key="2">
    <source>
        <dbReference type="ARBA" id="ARBA00006374"/>
    </source>
</evidence>
<dbReference type="GO" id="GO:0005634">
    <property type="term" value="C:nucleus"/>
    <property type="evidence" value="ECO:0007669"/>
    <property type="project" value="UniProtKB-SubCell"/>
</dbReference>
<comment type="subcellular location">
    <subcellularLocation>
        <location evidence="1">Nucleus</location>
    </subcellularLocation>
</comment>
<evidence type="ECO:0000256" key="4">
    <source>
        <dbReference type="ARBA" id="ARBA00023242"/>
    </source>
</evidence>
<evidence type="ECO:0000313" key="5">
    <source>
        <dbReference type="EMBL" id="ORX42960.1"/>
    </source>
</evidence>
<dbReference type="OrthoDB" id="2137572at2759"/>
<organism evidence="5 6">
    <name type="scientific">Piromyces finnis</name>
    <dbReference type="NCBI Taxonomy" id="1754191"/>
    <lineage>
        <taxon>Eukaryota</taxon>
        <taxon>Fungi</taxon>
        <taxon>Fungi incertae sedis</taxon>
        <taxon>Chytridiomycota</taxon>
        <taxon>Chytridiomycota incertae sedis</taxon>
        <taxon>Neocallimastigomycetes</taxon>
        <taxon>Neocallimastigales</taxon>
        <taxon>Neocallimastigaceae</taxon>
        <taxon>Piromyces</taxon>
    </lineage>
</organism>
<name>A0A1Y1UXK1_9FUNG</name>
<dbReference type="InterPro" id="IPR016024">
    <property type="entry name" value="ARM-type_fold"/>
</dbReference>
<dbReference type="GO" id="GO:0006364">
    <property type="term" value="P:rRNA processing"/>
    <property type="evidence" value="ECO:0007669"/>
    <property type="project" value="UniProtKB-KW"/>
</dbReference>